<keyword evidence="5" id="KW-1185">Reference proteome</keyword>
<dbReference type="Pfam" id="PF13304">
    <property type="entry name" value="AAA_21"/>
    <property type="match status" value="1"/>
</dbReference>
<feature type="domain" description="ATPase AAA-type core" evidence="2">
    <location>
        <begin position="818"/>
        <end position="889"/>
    </location>
</feature>
<dbReference type="PANTHER" id="PTHR32182">
    <property type="entry name" value="DNA REPLICATION AND REPAIR PROTEIN RECF"/>
    <property type="match status" value="1"/>
</dbReference>
<dbReference type="GO" id="GO:0016887">
    <property type="term" value="F:ATP hydrolysis activity"/>
    <property type="evidence" value="ECO:0007669"/>
    <property type="project" value="InterPro"/>
</dbReference>
<reference evidence="5" key="1">
    <citation type="submission" date="2009-12" db="EMBL/GenBank/DDBJ databases">
        <title>Complete sequence of Treponema primitia strain ZAS-2.</title>
        <authorList>
            <person name="Tetu S.G."/>
            <person name="Matson E."/>
            <person name="Ren Q."/>
            <person name="Seshadri R."/>
            <person name="Elbourne L."/>
            <person name="Hassan K.A."/>
            <person name="Durkin A."/>
            <person name="Radune D."/>
            <person name="Mohamoud Y."/>
            <person name="Shay R."/>
            <person name="Jin S."/>
            <person name="Zhang X."/>
            <person name="Lucey K."/>
            <person name="Ballor N.R."/>
            <person name="Ottesen E."/>
            <person name="Rosenthal R."/>
            <person name="Allen A."/>
            <person name="Leadbetter J.R."/>
            <person name="Paulsen I.T."/>
        </authorList>
    </citation>
    <scope>NUCLEOTIDE SEQUENCE [LARGE SCALE GENOMIC DNA]</scope>
    <source>
        <strain evidence="5">ATCC BAA-887 / DSM 12427 / ZAS-2</strain>
    </source>
</reference>
<dbReference type="GO" id="GO:0000731">
    <property type="term" value="P:DNA synthesis involved in DNA repair"/>
    <property type="evidence" value="ECO:0007669"/>
    <property type="project" value="TreeGrafter"/>
</dbReference>
<accession>F5YID3</accession>
<dbReference type="PANTHER" id="PTHR32182:SF22">
    <property type="entry name" value="ATP-DEPENDENT ENDONUCLEASE, OLD FAMILY-RELATED"/>
    <property type="match status" value="1"/>
</dbReference>
<evidence type="ECO:0000259" key="2">
    <source>
        <dbReference type="Pfam" id="PF13304"/>
    </source>
</evidence>
<keyword evidence="1" id="KW-0175">Coiled coil</keyword>
<evidence type="ECO:0000313" key="5">
    <source>
        <dbReference type="Proteomes" id="UP000009223"/>
    </source>
</evidence>
<dbReference type="Gene3D" id="3.40.50.300">
    <property type="entry name" value="P-loop containing nucleotide triphosphate hydrolases"/>
    <property type="match status" value="2"/>
</dbReference>
<dbReference type="InterPro" id="IPR003959">
    <property type="entry name" value="ATPase_AAA_core"/>
</dbReference>
<dbReference type="Pfam" id="PF13476">
    <property type="entry name" value="AAA_23"/>
    <property type="match status" value="1"/>
</dbReference>
<reference evidence="4 5" key="2">
    <citation type="journal article" date="2011" name="ISME J.">
        <title>RNA-seq reveals cooperative metabolic interactions between two termite-gut spirochete species in co-culture.</title>
        <authorList>
            <person name="Rosenthal A.Z."/>
            <person name="Matson E.G."/>
            <person name="Eldar A."/>
            <person name="Leadbetter J.R."/>
        </authorList>
    </citation>
    <scope>NUCLEOTIDE SEQUENCE [LARGE SCALE GENOMIC DNA]</scope>
    <source>
        <strain evidence="5">ATCC BAA-887 / DSM 12427 / ZAS-2</strain>
    </source>
</reference>
<dbReference type="eggNOG" id="COG1196">
    <property type="taxonomic scope" value="Bacteria"/>
</dbReference>
<sequence>MFNKGSEWNRWDVHIHTPGTALNDQFKCSIDDFIDDVNKKSKDVIALGITDYYSIENYIQIKGKFEEGKFENVKFVFPNVEFRLAIPTDKSSAINIHLLFSPEDANHIDEIRRNLNNLIFNYKGINYNCNRDGIIRLGSIIDSTIIDEKKKYEMGLNNFRIEFSEFVNWYDSDKWLNENSLIAISAKTGDGLSALSLDGGFAALRTNIVIKSHILFTASPADIKYWLGEGIDSEDIIIKKYQGLKPCIIGSDAHALDKVLTPDNNKYCWIKAEPTFEGFRQILYEPKERVFIGEKPPTSYKDNYLSSIHVPETYWFPEFEIPLNKGLVSIIGPRGSGKTALLDLISIGLNSYENSDASFIAKADNLIDELSIYSKFNDSNDVLRTDFRDNWVSDSPSARYLSQQFVEKLCSLNGAEKRLITEIEKFIFYELEEFQRKGTANFTDLRNNICLEYEKEVIELMGEIELCSNEITRISDLKQSVPLKNNEINTLEKEIKAVILPIIDNDGKYTTTIRQNELDVEIQKIIVELKDVKTKIDLLDELTRLINQYNQNLYEKGNELINKLSPFSLTEEERPLFLISYSDSALTVLSKRREILFIEYNKKLGKGDKPEEKTYYWYKKELETIAKSLENITIEERKYIVLNKQRQEKSVKMQNIKDEIIKIDQLDINYQQNKRLEKYKQVFEAINKQCLALSELYSPLERSLRTTYNEDIPLSFYIRINVNLKEWGDQGNKIIDSRNKTQLKDDGGLYEVAKKCLYSSWKSGNPNEILTKMKGFIDKYITHEVRKLLGVGYTTNDLAKWLFSTTHISIDYDIKYEGVSIEKLSPGTRGIVLMILFLKVDRNDTRPLLIDQPEDNLDPASVYEKLVPYFNEARKRRQIIMVTHNPNLVVSTDSDQVIVADSKKIDDDKLPVFSYVAGGLENKIIIEKVCSILEGGVFAFERRKKRYFNN</sequence>
<dbReference type="InterPro" id="IPR054787">
    <property type="entry name" value="TrlF_ATPase"/>
</dbReference>
<evidence type="ECO:0000256" key="1">
    <source>
        <dbReference type="SAM" id="Coils"/>
    </source>
</evidence>
<feature type="coiled-coil region" evidence="1">
    <location>
        <begin position="532"/>
        <end position="559"/>
    </location>
</feature>
<proteinExistence type="predicted"/>
<feature type="domain" description="Rad50/SbcC-type AAA" evidence="3">
    <location>
        <begin position="318"/>
        <end position="552"/>
    </location>
</feature>
<gene>
    <name evidence="4" type="ordered locus">TREPR_2279</name>
</gene>
<protein>
    <submittedName>
        <fullName evidence="4">Uncharacterized protein</fullName>
    </submittedName>
</protein>
<dbReference type="KEGG" id="tpi:TREPR_2279"/>
<evidence type="ECO:0000313" key="4">
    <source>
        <dbReference type="EMBL" id="AEF85539.1"/>
    </source>
</evidence>
<dbReference type="STRING" id="545694.TREPR_2279"/>
<dbReference type="InterPro" id="IPR027417">
    <property type="entry name" value="P-loop_NTPase"/>
</dbReference>
<dbReference type="Proteomes" id="UP000009223">
    <property type="component" value="Chromosome"/>
</dbReference>
<organism evidence="4 5">
    <name type="scientific">Treponema primitia (strain ATCC BAA-887 / DSM 12427 / ZAS-2)</name>
    <dbReference type="NCBI Taxonomy" id="545694"/>
    <lineage>
        <taxon>Bacteria</taxon>
        <taxon>Pseudomonadati</taxon>
        <taxon>Spirochaetota</taxon>
        <taxon>Spirochaetia</taxon>
        <taxon>Spirochaetales</taxon>
        <taxon>Treponemataceae</taxon>
        <taxon>Treponema</taxon>
    </lineage>
</organism>
<dbReference type="AlphaFoldDB" id="F5YID3"/>
<name>F5YID3_TREPZ</name>
<dbReference type="NCBIfam" id="NF045780">
    <property type="entry name" value="TrlF_fam_ATP"/>
    <property type="match status" value="1"/>
</dbReference>
<dbReference type="SUPFAM" id="SSF52540">
    <property type="entry name" value="P-loop containing nucleoside triphosphate hydrolases"/>
    <property type="match status" value="1"/>
</dbReference>
<evidence type="ECO:0000259" key="3">
    <source>
        <dbReference type="Pfam" id="PF13476"/>
    </source>
</evidence>
<dbReference type="HOGENOM" id="CLU_006611_0_0_12"/>
<dbReference type="GO" id="GO:0006302">
    <property type="term" value="P:double-strand break repair"/>
    <property type="evidence" value="ECO:0007669"/>
    <property type="project" value="InterPro"/>
</dbReference>
<dbReference type="InterPro" id="IPR038729">
    <property type="entry name" value="Rad50/SbcC_AAA"/>
</dbReference>
<dbReference type="GO" id="GO:0005524">
    <property type="term" value="F:ATP binding"/>
    <property type="evidence" value="ECO:0007669"/>
    <property type="project" value="InterPro"/>
</dbReference>
<dbReference type="EMBL" id="CP001843">
    <property type="protein sequence ID" value="AEF85539.1"/>
    <property type="molecule type" value="Genomic_DNA"/>
</dbReference>